<evidence type="ECO:0000259" key="1">
    <source>
        <dbReference type="PROSITE" id="PS51202"/>
    </source>
</evidence>
<dbReference type="PROSITE" id="PS51202">
    <property type="entry name" value="RCK_C"/>
    <property type="match status" value="1"/>
</dbReference>
<dbReference type="Pfam" id="PF02254">
    <property type="entry name" value="TrkA_N"/>
    <property type="match status" value="1"/>
</dbReference>
<dbReference type="InterPro" id="IPR036291">
    <property type="entry name" value="NAD(P)-bd_dom_sf"/>
</dbReference>
<name>A0A6P1EBF8_LENHI</name>
<evidence type="ECO:0000313" key="3">
    <source>
        <dbReference type="Proteomes" id="UP000465035"/>
    </source>
</evidence>
<dbReference type="InterPro" id="IPR050721">
    <property type="entry name" value="Trk_Ktr_HKT_K-transport"/>
</dbReference>
<feature type="domain" description="RCK C-terminal" evidence="1">
    <location>
        <begin position="152"/>
        <end position="237"/>
    </location>
</feature>
<organism evidence="2 3">
    <name type="scientific">Lentilactobacillus hilgardii</name>
    <name type="common">Lactobacillus hilgardii</name>
    <dbReference type="NCBI Taxonomy" id="1588"/>
    <lineage>
        <taxon>Bacteria</taxon>
        <taxon>Bacillati</taxon>
        <taxon>Bacillota</taxon>
        <taxon>Bacilli</taxon>
        <taxon>Lactobacillales</taxon>
        <taxon>Lactobacillaceae</taxon>
        <taxon>Lentilactobacillus</taxon>
    </lineage>
</organism>
<evidence type="ECO:0000313" key="2">
    <source>
        <dbReference type="EMBL" id="QHB52935.1"/>
    </source>
</evidence>
<dbReference type="Proteomes" id="UP000465035">
    <property type="component" value="Chromosome"/>
</dbReference>
<dbReference type="PANTHER" id="PTHR43833">
    <property type="entry name" value="POTASSIUM CHANNEL PROTEIN 2-RELATED-RELATED"/>
    <property type="match status" value="1"/>
</dbReference>
<dbReference type="PANTHER" id="PTHR43833:SF7">
    <property type="entry name" value="KTR SYSTEM POTASSIUM UPTAKE PROTEIN C"/>
    <property type="match status" value="1"/>
</dbReference>
<reference evidence="2 3" key="1">
    <citation type="submission" date="2019-12" db="EMBL/GenBank/DDBJ databases">
        <title>Lactobacillus hilgardii FLUB.</title>
        <authorList>
            <person name="Gustaw K."/>
        </authorList>
    </citation>
    <scope>NUCLEOTIDE SEQUENCE [LARGE SCALE GENOMIC DNA]</scope>
    <source>
        <strain evidence="2 3">FLUB</strain>
    </source>
</reference>
<dbReference type="InterPro" id="IPR036721">
    <property type="entry name" value="RCK_C_sf"/>
</dbReference>
<dbReference type="Pfam" id="PF02080">
    <property type="entry name" value="TrkA_C"/>
    <property type="match status" value="1"/>
</dbReference>
<dbReference type="GO" id="GO:0006813">
    <property type="term" value="P:potassium ion transport"/>
    <property type="evidence" value="ECO:0007669"/>
    <property type="project" value="InterPro"/>
</dbReference>
<sequence length="237" mass="26327">MVNFDYNIQSFERILIMKSNYAVIGLGLFGSSIVNTLLENHQEVLVIDKKEESVDKFRDVATEAVVADTQNELALRQLGIGNFDNVFVAIGTDLEASIMTTLICKDLGVKHLVCKAENARHAQVLEKLGADEIIQPERDMGERIALHVMEPKILNDLKLKGELAVVEFELTNAKFFNQSLKELNLTNRYKVSVIAISHADEEGAAIPNQSTVVEQGDVVTVIGTRKDVQKFEDIATK</sequence>
<dbReference type="Gene3D" id="3.30.70.1450">
    <property type="entry name" value="Regulator of K+ conductance, C-terminal domain"/>
    <property type="match status" value="1"/>
</dbReference>
<dbReference type="AlphaFoldDB" id="A0A6P1EBF8"/>
<dbReference type="SUPFAM" id="SSF51735">
    <property type="entry name" value="NAD(P)-binding Rossmann-fold domains"/>
    <property type="match status" value="1"/>
</dbReference>
<accession>A0A6P1EBF8</accession>
<protein>
    <submittedName>
        <fullName evidence="2">Potassium transporter Trk</fullName>
    </submittedName>
</protein>
<proteinExistence type="predicted"/>
<dbReference type="GO" id="GO:0008324">
    <property type="term" value="F:monoatomic cation transmembrane transporter activity"/>
    <property type="evidence" value="ECO:0007669"/>
    <property type="project" value="InterPro"/>
</dbReference>
<dbReference type="EMBL" id="CP047121">
    <property type="protein sequence ID" value="QHB52935.1"/>
    <property type="molecule type" value="Genomic_DNA"/>
</dbReference>
<dbReference type="Gene3D" id="3.40.50.720">
    <property type="entry name" value="NAD(P)-binding Rossmann-like Domain"/>
    <property type="match status" value="1"/>
</dbReference>
<gene>
    <name evidence="2" type="ORF">GQR93_12400</name>
</gene>
<dbReference type="SUPFAM" id="SSF116726">
    <property type="entry name" value="TrkA C-terminal domain-like"/>
    <property type="match status" value="1"/>
</dbReference>
<dbReference type="InterPro" id="IPR006037">
    <property type="entry name" value="RCK_C"/>
</dbReference>
<dbReference type="InterPro" id="IPR003148">
    <property type="entry name" value="RCK_N"/>
</dbReference>